<dbReference type="Pfam" id="PF09497">
    <property type="entry name" value="Med12"/>
    <property type="match status" value="1"/>
</dbReference>
<feature type="compositionally biased region" description="Basic residues" evidence="8">
    <location>
        <begin position="1551"/>
        <end position="1568"/>
    </location>
</feature>
<dbReference type="InterPro" id="IPR019035">
    <property type="entry name" value="Mediator_Med12"/>
</dbReference>
<sequence>MPEPGEASTSLPVYESYPPSWLPLSHKQADIGYPSFFPPRPGQDEDTLSDFNVKSGFQLPYAISAETYSSQPSISQNLREDATISKLEGLMNEVFARRAKEIPPLPPSTFRMPSRVTLNDSKRQAWFDDLANPDVPLHKLGKNVPHGAKGPDLLDLLHSKNVSIPRAVWFLRVFGANETAGLRNKPSYNPTQYSMDWTNVVTAHLRKQLQDIALPSAPRAGVNIKQTFKGVLADPEMREKWISRFSYCLRLLRVFYSEGLVNKKAFFVWLVNQMHSCNLAQAGFLTRLADEYFDGMIGSRPLIRTFAEASLNKLSEIRTTNAREYLFDTEGLLKILLQRICIALPDTYVSPRLWMSYSDILHDILTCHVDDGEKDAQNIARILREKFSDIKKRNETMLFRNLPSLVSVRLGSAVSDVELLNSISSETDVVGLPFFPASVEDWSGIPEKLDTLLTWSITPVQFGDHRPFAAATLIRDWRTRAGDRANRRDITPPDEFLQDRLFEWLDSSSVAAESDNIRAVAMLYGKLVKHELFSPAKYIQRLIARGELGLSFNEDRGSRHRNFLRWIPLHESTTSLINQRKVTLYGVRARETPEDLNERNIRKELRTVLPELFGGDLPNSLPSTSSLQDNCKLLLNATRYEQIRMFHTWLMPVFYKAITSKESSADYSGMLRPYCVMIELMAQTKCFHSILDLTIYILGHCSTVDLLSVVIDTFRRHAIIWASMDLMGQIVSALNASRRQWEIKSRPLLALLVEFDRGRYLSESAREEILADINAYTLALQPSTARVDLVPDYLPEILMLADNPTADGPSILANGLWIKYRTSINWAWKVWDNTVATLRQIPRMTPDIVGRRVQALRYGTFLWNIDQHLPAGLDNQVLRWFLGPGRNEVAVLNAEVWDIFAVVLLYLVVHGALKTTTVLNGLVYPAWKLAASVSEAQQDRSLETYIHAANDLCQRLLLNEECSTDMMPPSSLLDLQGLRTRRQDVYEEPHFPILIGTIPALVLLENNTSLQGQLRNEGKDIRQRLCAEEPFRQGVFRNLDTVRTAFERPLEDARDDICKTTMAALRLVLGEPTDDLELSAWPDSASLLSPWKISATAIQLQFVLRQMGRKGALEPYGNTGADLDKLTSMIFQHTLSSEEANFVAQMTKGVGSEIAGKFINNGLKHVTEIIRDISFSETSLAASSGRVGELLRVLIYIAEPLREDASDLPAIKPFIQDNFFQVLCSKFKELSAVLRSEDSPRSDRSDLMQITMLLSRFLQFDLAFRGIWTEKTKAMSLDLATVVFSLVQLHATGNSSDLIAYPLLLDTLYFLLDEIPTDSKLGVFDPFKAYQNLSSSSLPSELPAEYRAQICTILSEMPDMSSVANLSNAHRDSFGNLVIDGPVLNRPWEWTENLVSDDVNNDRKETLKNSGSLSLQIFGSRMTSEVLPSPTKDIQFLNNSRFFEDRLSTSNIFQRDWRESRLKFRTRDDIEGAGKSKMDGSGRRQTSRGSPVSTSSHSRPSMRQSPGISRMAGSEVIDVDNFNLPTKRKNGNDSDGSDIEIIEGPVPVLKSSKKSKTKQSAKKTTKKH</sequence>
<reference evidence="10 11" key="1">
    <citation type="submission" date="2024-01" db="EMBL/GenBank/DDBJ databases">
        <title>A draft genome for the cacao thread blight pathogen Marasmiellus scandens.</title>
        <authorList>
            <person name="Baruah I.K."/>
            <person name="Leung J."/>
            <person name="Bukari Y."/>
            <person name="Amoako-Attah I."/>
            <person name="Meinhardt L.W."/>
            <person name="Bailey B.A."/>
            <person name="Cohen S.P."/>
        </authorList>
    </citation>
    <scope>NUCLEOTIDE SEQUENCE [LARGE SCALE GENOMIC DNA]</scope>
    <source>
        <strain evidence="10 11">GH-19</strain>
    </source>
</reference>
<evidence type="ECO:0000256" key="2">
    <source>
        <dbReference type="ARBA" id="ARBA00010289"/>
    </source>
</evidence>
<accession>A0ABR1K5U6</accession>
<evidence type="ECO:0000256" key="3">
    <source>
        <dbReference type="ARBA" id="ARBA00019622"/>
    </source>
</evidence>
<protein>
    <recommendedName>
        <fullName evidence="3">Mediator of RNA polymerase II transcription subunit 12</fullName>
    </recommendedName>
    <alternativeName>
        <fullName evidence="7">Mediator complex subunit 12</fullName>
    </alternativeName>
</protein>
<comment type="caution">
    <text evidence="10">The sequence shown here is derived from an EMBL/GenBank/DDBJ whole genome shotgun (WGS) entry which is preliminary data.</text>
</comment>
<evidence type="ECO:0000259" key="9">
    <source>
        <dbReference type="SMART" id="SM01281"/>
    </source>
</evidence>
<evidence type="ECO:0000256" key="1">
    <source>
        <dbReference type="ARBA" id="ARBA00004123"/>
    </source>
</evidence>
<dbReference type="PANTHER" id="PTHR46567:SF1">
    <property type="entry name" value="MEDIATOR OF RNA POLYMERASE II TRANSCRIPTION SUBUNIT 12"/>
    <property type="match status" value="1"/>
</dbReference>
<evidence type="ECO:0000256" key="6">
    <source>
        <dbReference type="ARBA" id="ARBA00023242"/>
    </source>
</evidence>
<dbReference type="EMBL" id="JBANRG010000001">
    <property type="protein sequence ID" value="KAK7472918.1"/>
    <property type="molecule type" value="Genomic_DNA"/>
</dbReference>
<dbReference type="Proteomes" id="UP001498398">
    <property type="component" value="Unassembled WGS sequence"/>
</dbReference>
<organism evidence="10 11">
    <name type="scientific">Marasmiellus scandens</name>
    <dbReference type="NCBI Taxonomy" id="2682957"/>
    <lineage>
        <taxon>Eukaryota</taxon>
        <taxon>Fungi</taxon>
        <taxon>Dikarya</taxon>
        <taxon>Basidiomycota</taxon>
        <taxon>Agaricomycotina</taxon>
        <taxon>Agaricomycetes</taxon>
        <taxon>Agaricomycetidae</taxon>
        <taxon>Agaricales</taxon>
        <taxon>Marasmiineae</taxon>
        <taxon>Omphalotaceae</taxon>
        <taxon>Marasmiellus</taxon>
    </lineage>
</organism>
<gene>
    <name evidence="10" type="primary">SRB8</name>
    <name evidence="10" type="ORF">VKT23_001023</name>
</gene>
<feature type="compositionally biased region" description="Low complexity" evidence="8">
    <location>
        <begin position="1487"/>
        <end position="1506"/>
    </location>
</feature>
<feature type="compositionally biased region" description="Basic and acidic residues" evidence="8">
    <location>
        <begin position="1468"/>
        <end position="1482"/>
    </location>
</feature>
<proteinExistence type="inferred from homology"/>
<evidence type="ECO:0000256" key="8">
    <source>
        <dbReference type="SAM" id="MobiDB-lite"/>
    </source>
</evidence>
<evidence type="ECO:0000313" key="10">
    <source>
        <dbReference type="EMBL" id="KAK7472918.1"/>
    </source>
</evidence>
<feature type="domain" description="Mediator complex subunit Med12" evidence="9">
    <location>
        <begin position="109"/>
        <end position="172"/>
    </location>
</feature>
<evidence type="ECO:0000256" key="4">
    <source>
        <dbReference type="ARBA" id="ARBA00023015"/>
    </source>
</evidence>
<evidence type="ECO:0000256" key="5">
    <source>
        <dbReference type="ARBA" id="ARBA00023163"/>
    </source>
</evidence>
<dbReference type="PANTHER" id="PTHR46567">
    <property type="entry name" value="MEDIATOR OF RNA POLYMERASE II TRANSCRIPTION SUBUNIT 12"/>
    <property type="match status" value="1"/>
</dbReference>
<evidence type="ECO:0000256" key="7">
    <source>
        <dbReference type="ARBA" id="ARBA00032010"/>
    </source>
</evidence>
<keyword evidence="6" id="KW-0539">Nucleus</keyword>
<feature type="region of interest" description="Disordered" evidence="8">
    <location>
        <begin position="1468"/>
        <end position="1568"/>
    </location>
</feature>
<keyword evidence="5" id="KW-0804">Transcription</keyword>
<keyword evidence="11" id="KW-1185">Reference proteome</keyword>
<evidence type="ECO:0000313" key="11">
    <source>
        <dbReference type="Proteomes" id="UP001498398"/>
    </source>
</evidence>
<keyword evidence="4" id="KW-0805">Transcription regulation</keyword>
<comment type="subcellular location">
    <subcellularLocation>
        <location evidence="1">Nucleus</location>
    </subcellularLocation>
</comment>
<comment type="similarity">
    <text evidence="2">Belongs to the Mediator complex subunit 12 family.</text>
</comment>
<dbReference type="SMART" id="SM01281">
    <property type="entry name" value="Med12"/>
    <property type="match status" value="1"/>
</dbReference>
<name>A0ABR1K5U6_9AGAR</name>